<dbReference type="Gene3D" id="3.30.230.30">
    <property type="entry name" value="Impact, N-terminal domain"/>
    <property type="match status" value="1"/>
</dbReference>
<dbReference type="InterPro" id="IPR020569">
    <property type="entry name" value="UPF0029_Impact_CS"/>
</dbReference>
<feature type="domain" description="UPF0029" evidence="3">
    <location>
        <begin position="141"/>
        <end position="195"/>
    </location>
</feature>
<dbReference type="Pfam" id="PF01205">
    <property type="entry name" value="Impact_N"/>
    <property type="match status" value="1"/>
</dbReference>
<dbReference type="SUPFAM" id="SSF54980">
    <property type="entry name" value="EF-G C-terminal domain-like"/>
    <property type="match status" value="1"/>
</dbReference>
<evidence type="ECO:0000313" key="4">
    <source>
        <dbReference type="EMBL" id="MFC7394672.1"/>
    </source>
</evidence>
<dbReference type="PROSITE" id="PS00910">
    <property type="entry name" value="UPF0029"/>
    <property type="match status" value="1"/>
</dbReference>
<comment type="similarity">
    <text evidence="1">Belongs to the IMPACT family.</text>
</comment>
<gene>
    <name evidence="4" type="ORF">ACFQRG_17250</name>
</gene>
<dbReference type="Gene3D" id="3.30.70.240">
    <property type="match status" value="1"/>
</dbReference>
<proteinExistence type="inferred from homology"/>
<evidence type="ECO:0000259" key="2">
    <source>
        <dbReference type="Pfam" id="PF01205"/>
    </source>
</evidence>
<feature type="domain" description="Impact N-terminal" evidence="2">
    <location>
        <begin position="20"/>
        <end position="123"/>
    </location>
</feature>
<dbReference type="InterPro" id="IPR001498">
    <property type="entry name" value="Impact_N"/>
</dbReference>
<dbReference type="RefSeq" id="WP_380968357.1">
    <property type="nucleotide sequence ID" value="NZ_JBHTCO010000037.1"/>
</dbReference>
<dbReference type="PANTHER" id="PTHR16301:SF20">
    <property type="entry name" value="IMPACT FAMILY MEMBER YIGZ"/>
    <property type="match status" value="1"/>
</dbReference>
<dbReference type="PANTHER" id="PTHR16301">
    <property type="entry name" value="IMPACT-RELATED"/>
    <property type="match status" value="1"/>
</dbReference>
<dbReference type="InterPro" id="IPR015269">
    <property type="entry name" value="UPF0029_Impact_C"/>
</dbReference>
<protein>
    <submittedName>
        <fullName evidence="4">YigZ family protein</fullName>
    </submittedName>
</protein>
<dbReference type="InterPro" id="IPR020568">
    <property type="entry name" value="Ribosomal_Su5_D2-typ_SF"/>
</dbReference>
<evidence type="ECO:0000313" key="5">
    <source>
        <dbReference type="Proteomes" id="UP001596505"/>
    </source>
</evidence>
<dbReference type="NCBIfam" id="TIGR00257">
    <property type="entry name" value="IMPACT_YIGZ"/>
    <property type="match status" value="1"/>
</dbReference>
<reference evidence="5" key="1">
    <citation type="journal article" date="2019" name="Int. J. Syst. Evol. Microbiol.">
        <title>The Global Catalogue of Microorganisms (GCM) 10K type strain sequencing project: providing services to taxonomists for standard genome sequencing and annotation.</title>
        <authorList>
            <consortium name="The Broad Institute Genomics Platform"/>
            <consortium name="The Broad Institute Genome Sequencing Center for Infectious Disease"/>
            <person name="Wu L."/>
            <person name="Ma J."/>
        </authorList>
    </citation>
    <scope>NUCLEOTIDE SEQUENCE [LARGE SCALE GENOMIC DNA]</scope>
    <source>
        <strain evidence="5">CGMCC 1.16305</strain>
    </source>
</reference>
<name>A0ABW2Q103_9BACL</name>
<organism evidence="4 5">
    <name type="scientific">Scopulibacillus cellulosilyticus</name>
    <dbReference type="NCBI Taxonomy" id="2665665"/>
    <lineage>
        <taxon>Bacteria</taxon>
        <taxon>Bacillati</taxon>
        <taxon>Bacillota</taxon>
        <taxon>Bacilli</taxon>
        <taxon>Bacillales</taxon>
        <taxon>Sporolactobacillaceae</taxon>
        <taxon>Scopulibacillus</taxon>
    </lineage>
</organism>
<dbReference type="InterPro" id="IPR015796">
    <property type="entry name" value="Impact_YigZ-like"/>
</dbReference>
<sequence>MGNSYYTVKSKAAHEIIIQNSRFISQIKRVETETEAQNEISLINKEHWKANHNCYAYAIGENQHIQKASDDGEPSGTAGVPILEVLKKKHLRDVLVVVTRYFGGTKLGAGGLIRAYSKATSEGLKASGIVERKPMNIIQTTFEYTLLGQIENELRQSTYIIKNMAYAENVSIDVYVSQEETDDFIEWMTNLSNGKSHIHKTGWEYLEQDIDL</sequence>
<comment type="caution">
    <text evidence="4">The sequence shown here is derived from an EMBL/GenBank/DDBJ whole genome shotgun (WGS) entry which is preliminary data.</text>
</comment>
<dbReference type="InterPro" id="IPR036956">
    <property type="entry name" value="Impact_N_sf"/>
</dbReference>
<accession>A0ABW2Q103</accession>
<evidence type="ECO:0000259" key="3">
    <source>
        <dbReference type="Pfam" id="PF09186"/>
    </source>
</evidence>
<dbReference type="InterPro" id="IPR035647">
    <property type="entry name" value="EFG_III/V"/>
</dbReference>
<dbReference type="EMBL" id="JBHTCO010000037">
    <property type="protein sequence ID" value="MFC7394672.1"/>
    <property type="molecule type" value="Genomic_DNA"/>
</dbReference>
<dbReference type="InterPro" id="IPR023582">
    <property type="entry name" value="Impact"/>
</dbReference>
<keyword evidence="5" id="KW-1185">Reference proteome</keyword>
<dbReference type="Proteomes" id="UP001596505">
    <property type="component" value="Unassembled WGS sequence"/>
</dbReference>
<dbReference type="Pfam" id="PF09186">
    <property type="entry name" value="DUF1949"/>
    <property type="match status" value="1"/>
</dbReference>
<evidence type="ECO:0000256" key="1">
    <source>
        <dbReference type="ARBA" id="ARBA00007665"/>
    </source>
</evidence>
<dbReference type="SUPFAM" id="SSF54211">
    <property type="entry name" value="Ribosomal protein S5 domain 2-like"/>
    <property type="match status" value="1"/>
</dbReference>